<dbReference type="AlphaFoldDB" id="A0A7R9YCX4"/>
<comment type="subcellular location">
    <subcellularLocation>
        <location evidence="1">Mitochondrion membrane</location>
        <topology evidence="1">Multi-pass membrane protein</topology>
    </subcellularLocation>
</comment>
<evidence type="ECO:0000256" key="7">
    <source>
        <dbReference type="ARBA" id="ARBA00023136"/>
    </source>
</evidence>
<evidence type="ECO:0000256" key="9">
    <source>
        <dbReference type="RuleBase" id="RU000488"/>
    </source>
</evidence>
<evidence type="ECO:0000256" key="8">
    <source>
        <dbReference type="PROSITE-ProRule" id="PRU00282"/>
    </source>
</evidence>
<keyword evidence="4 8" id="KW-0812">Transmembrane</keyword>
<dbReference type="SUPFAM" id="SSF103506">
    <property type="entry name" value="Mitochondrial carrier"/>
    <property type="match status" value="1"/>
</dbReference>
<keyword evidence="7 8" id="KW-0472">Membrane</keyword>
<dbReference type="InterPro" id="IPR018108">
    <property type="entry name" value="MCP_transmembrane"/>
</dbReference>
<evidence type="ECO:0000256" key="2">
    <source>
        <dbReference type="ARBA" id="ARBA00006375"/>
    </source>
</evidence>
<gene>
    <name evidence="10" type="ORF">PPYR1160_LOCUS9819</name>
</gene>
<reference evidence="10" key="1">
    <citation type="submission" date="2021-01" db="EMBL/GenBank/DDBJ databases">
        <authorList>
            <person name="Corre E."/>
            <person name="Pelletier E."/>
            <person name="Niang G."/>
            <person name="Scheremetjew M."/>
            <person name="Finn R."/>
            <person name="Kale V."/>
            <person name="Holt S."/>
            <person name="Cochrane G."/>
            <person name="Meng A."/>
            <person name="Brown T."/>
            <person name="Cohen L."/>
        </authorList>
    </citation>
    <scope>NUCLEOTIDE SEQUENCE</scope>
    <source>
        <strain evidence="10">CCMP2078</strain>
    </source>
</reference>
<proteinExistence type="inferred from homology"/>
<sequence length="108" mass="11276">MFVDTEGSAGIHPSGLLLAGFAAGGVAAWATNPLETICTRLMTQASGGIVRYSGILDAFAQIHAAGGVTALFSGSLPRMIYCMPFSALHLAIYESCRQMLAPPSSERK</sequence>
<keyword evidence="6" id="KW-0496">Mitochondrion</keyword>
<evidence type="ECO:0000256" key="3">
    <source>
        <dbReference type="ARBA" id="ARBA00022448"/>
    </source>
</evidence>
<dbReference type="Gene3D" id="1.50.40.10">
    <property type="entry name" value="Mitochondrial carrier domain"/>
    <property type="match status" value="1"/>
</dbReference>
<feature type="repeat" description="Solcar" evidence="8">
    <location>
        <begin position="11"/>
        <end position="99"/>
    </location>
</feature>
<evidence type="ECO:0000256" key="4">
    <source>
        <dbReference type="ARBA" id="ARBA00022692"/>
    </source>
</evidence>
<dbReference type="GO" id="GO:0005381">
    <property type="term" value="F:iron ion transmembrane transporter activity"/>
    <property type="evidence" value="ECO:0007669"/>
    <property type="project" value="UniProtKB-ARBA"/>
</dbReference>
<keyword evidence="3 9" id="KW-0813">Transport</keyword>
<dbReference type="Pfam" id="PF00153">
    <property type="entry name" value="Mito_carr"/>
    <property type="match status" value="1"/>
</dbReference>
<dbReference type="GO" id="GO:0031966">
    <property type="term" value="C:mitochondrial membrane"/>
    <property type="evidence" value="ECO:0007669"/>
    <property type="project" value="UniProtKB-SubCell"/>
</dbReference>
<evidence type="ECO:0008006" key="11">
    <source>
        <dbReference type="Google" id="ProtNLM"/>
    </source>
</evidence>
<keyword evidence="5" id="KW-1133">Transmembrane helix</keyword>
<evidence type="ECO:0000256" key="6">
    <source>
        <dbReference type="ARBA" id="ARBA00023128"/>
    </source>
</evidence>
<dbReference type="PANTHER" id="PTHR45758">
    <property type="entry name" value="MITOFERRIN-1-RELATED"/>
    <property type="match status" value="1"/>
</dbReference>
<dbReference type="EMBL" id="HBEA01012911">
    <property type="protein sequence ID" value="CAD8260317.1"/>
    <property type="molecule type" value="Transcribed_RNA"/>
</dbReference>
<evidence type="ECO:0000256" key="5">
    <source>
        <dbReference type="ARBA" id="ARBA00022989"/>
    </source>
</evidence>
<accession>A0A7R9YCX4</accession>
<evidence type="ECO:0000256" key="1">
    <source>
        <dbReference type="ARBA" id="ARBA00004225"/>
    </source>
</evidence>
<evidence type="ECO:0000313" key="10">
    <source>
        <dbReference type="EMBL" id="CAD8260317.1"/>
    </source>
</evidence>
<organism evidence="10">
    <name type="scientific">Pinguiococcus pyrenoidosus</name>
    <dbReference type="NCBI Taxonomy" id="172671"/>
    <lineage>
        <taxon>Eukaryota</taxon>
        <taxon>Sar</taxon>
        <taxon>Stramenopiles</taxon>
        <taxon>Ochrophyta</taxon>
        <taxon>Pinguiophyceae</taxon>
        <taxon>Pinguiochrysidales</taxon>
        <taxon>Pinguiochrysidaceae</taxon>
        <taxon>Pinguiococcus</taxon>
    </lineage>
</organism>
<dbReference type="InterPro" id="IPR023395">
    <property type="entry name" value="MCP_dom_sf"/>
</dbReference>
<dbReference type="PROSITE" id="PS50920">
    <property type="entry name" value="SOLCAR"/>
    <property type="match status" value="1"/>
</dbReference>
<name>A0A7R9YCX4_9STRA</name>
<protein>
    <recommendedName>
        <fullName evidence="11">ADP,ATP carrier protein</fullName>
    </recommendedName>
</protein>
<comment type="similarity">
    <text evidence="2 9">Belongs to the mitochondrial carrier (TC 2.A.29) family.</text>
</comment>